<dbReference type="Pfam" id="PF00266">
    <property type="entry name" value="Aminotran_5"/>
    <property type="match status" value="1"/>
</dbReference>
<dbReference type="FunFam" id="3.40.640.10:FF:000054">
    <property type="entry name" value="Serine--glyoxylate aminotransferase"/>
    <property type="match status" value="1"/>
</dbReference>
<dbReference type="GO" id="GO:0019265">
    <property type="term" value="P:glycine biosynthetic process, by transamination of glyoxylate"/>
    <property type="evidence" value="ECO:0007669"/>
    <property type="project" value="TreeGrafter"/>
</dbReference>
<dbReference type="Gene3D" id="3.90.1150.10">
    <property type="entry name" value="Aspartate Aminotransferase, domain 1"/>
    <property type="match status" value="1"/>
</dbReference>
<comment type="cofactor">
    <cofactor evidence="1 7">
        <name>pyridoxal 5'-phosphate</name>
        <dbReference type="ChEBI" id="CHEBI:597326"/>
    </cofactor>
</comment>
<evidence type="ECO:0000256" key="2">
    <source>
        <dbReference type="ARBA" id="ARBA00009236"/>
    </source>
</evidence>
<reference evidence="9" key="1">
    <citation type="journal article" date="2020" name="bioRxiv">
        <title>Comparative genomics of Chlamydomonas.</title>
        <authorList>
            <person name="Craig R.J."/>
            <person name="Hasan A.R."/>
            <person name="Ness R.W."/>
            <person name="Keightley P.D."/>
        </authorList>
    </citation>
    <scope>NUCLEOTIDE SEQUENCE</scope>
    <source>
        <strain evidence="9">CCAP 11/70</strain>
    </source>
</reference>
<dbReference type="Proteomes" id="UP000612055">
    <property type="component" value="Unassembled WGS sequence"/>
</dbReference>
<dbReference type="PROSITE" id="PS00595">
    <property type="entry name" value="AA_TRANSFER_CLASS_5"/>
    <property type="match status" value="1"/>
</dbReference>
<keyword evidence="10" id="KW-1185">Reference proteome</keyword>
<protein>
    <recommendedName>
        <fullName evidence="8">Aminotransferase class V domain-containing protein</fullName>
    </recommendedName>
</protein>
<evidence type="ECO:0000256" key="1">
    <source>
        <dbReference type="ARBA" id="ARBA00001933"/>
    </source>
</evidence>
<sequence length="449" mass="49148">MLREVAQKRALPLLQQWTRTFSASALPEQVAQFGDAPSTSPQPAPFSFTPPGRNHLFVPGPVNIHERVLRAMHVPGQNHRDPWFAQFFKDCLEETKMIYGTTEATPFIFPGTGTGGWEAALCNTLSPGDTVVCFRYGLFSHLWIDMMQRLGLDVMVVDRPWGEGADEAALEEILKKDTGKKIKAVCVVHNETTTGVTSDIAGCRKAMDAANHPALLLVDGVSSIGALEFKMDDWRVDVAVTGSQKALSLPTGLAFVATSKKALDHMKTAKLKRVYYDFADMLRTNPSGNVPYTPTLSLLYGMRESLKMLREEGGMEAVAARHHRLAEGVRKAVEGWGLQLLCKNPRWRSDSLTVVETPEGIDSNKIVKSAYAKYDLSLGIGLAQINGKVFRIGHLGNMNELMLVGALGGVEMAMIDAGMSIRPGSGVGKAVEYWQKTGAVIKTRESLMQ</sequence>
<dbReference type="PANTHER" id="PTHR21152">
    <property type="entry name" value="AMINOTRANSFERASE CLASS V"/>
    <property type="match status" value="1"/>
</dbReference>
<dbReference type="AlphaFoldDB" id="A0A835XUK4"/>
<dbReference type="OrthoDB" id="7403325at2759"/>
<dbReference type="SUPFAM" id="SSF53383">
    <property type="entry name" value="PLP-dependent transferases"/>
    <property type="match status" value="1"/>
</dbReference>
<evidence type="ECO:0000256" key="7">
    <source>
        <dbReference type="RuleBase" id="RU004504"/>
    </source>
</evidence>
<organism evidence="9 10">
    <name type="scientific">Edaphochlamys debaryana</name>
    <dbReference type="NCBI Taxonomy" id="47281"/>
    <lineage>
        <taxon>Eukaryota</taxon>
        <taxon>Viridiplantae</taxon>
        <taxon>Chlorophyta</taxon>
        <taxon>core chlorophytes</taxon>
        <taxon>Chlorophyceae</taxon>
        <taxon>CS clade</taxon>
        <taxon>Chlamydomonadales</taxon>
        <taxon>Chlamydomonadales incertae sedis</taxon>
        <taxon>Edaphochlamys</taxon>
    </lineage>
</organism>
<dbReference type="EMBL" id="JAEHOE010000066">
    <property type="protein sequence ID" value="KAG2490049.1"/>
    <property type="molecule type" value="Genomic_DNA"/>
</dbReference>
<dbReference type="InterPro" id="IPR020578">
    <property type="entry name" value="Aminotrans_V_PyrdxlP_BS"/>
</dbReference>
<dbReference type="InterPro" id="IPR015424">
    <property type="entry name" value="PyrdxlP-dep_Trfase"/>
</dbReference>
<dbReference type="Gene3D" id="3.40.640.10">
    <property type="entry name" value="Type I PLP-dependent aspartate aminotransferase-like (Major domain)"/>
    <property type="match status" value="1"/>
</dbReference>
<dbReference type="InterPro" id="IPR000192">
    <property type="entry name" value="Aminotrans_V_dom"/>
</dbReference>
<accession>A0A835XUK4</accession>
<keyword evidence="5" id="KW-0663">Pyridoxal phosphate</keyword>
<evidence type="ECO:0000256" key="6">
    <source>
        <dbReference type="RuleBase" id="RU004075"/>
    </source>
</evidence>
<feature type="domain" description="Aminotransferase class V" evidence="8">
    <location>
        <begin position="79"/>
        <end position="349"/>
    </location>
</feature>
<gene>
    <name evidence="9" type="ORF">HYH03_011514</name>
</gene>
<dbReference type="GO" id="GO:0008453">
    <property type="term" value="F:alanine-glyoxylate transaminase activity"/>
    <property type="evidence" value="ECO:0007669"/>
    <property type="project" value="TreeGrafter"/>
</dbReference>
<dbReference type="GO" id="GO:0005777">
    <property type="term" value="C:peroxisome"/>
    <property type="evidence" value="ECO:0007669"/>
    <property type="project" value="TreeGrafter"/>
</dbReference>
<comment type="caution">
    <text evidence="9">The sequence shown here is derived from an EMBL/GenBank/DDBJ whole genome shotgun (WGS) entry which is preliminary data.</text>
</comment>
<dbReference type="CDD" id="cd06451">
    <property type="entry name" value="AGAT_like"/>
    <property type="match status" value="1"/>
</dbReference>
<dbReference type="InterPro" id="IPR015421">
    <property type="entry name" value="PyrdxlP-dep_Trfase_major"/>
</dbReference>
<evidence type="ECO:0000256" key="4">
    <source>
        <dbReference type="ARBA" id="ARBA00022679"/>
    </source>
</evidence>
<keyword evidence="3" id="KW-0032">Aminotransferase</keyword>
<dbReference type="GO" id="GO:0004760">
    <property type="term" value="F:L-serine-pyruvate transaminase activity"/>
    <property type="evidence" value="ECO:0007669"/>
    <property type="project" value="TreeGrafter"/>
</dbReference>
<evidence type="ECO:0000313" key="9">
    <source>
        <dbReference type="EMBL" id="KAG2490049.1"/>
    </source>
</evidence>
<evidence type="ECO:0000256" key="3">
    <source>
        <dbReference type="ARBA" id="ARBA00022576"/>
    </source>
</evidence>
<proteinExistence type="inferred from homology"/>
<comment type="similarity">
    <text evidence="2 6">Belongs to the class-V pyridoxal-phosphate-dependent aminotransferase family.</text>
</comment>
<dbReference type="PANTHER" id="PTHR21152:SF24">
    <property type="entry name" value="ALANINE--GLYOXYLATE AMINOTRANSFERASE 1"/>
    <property type="match status" value="1"/>
</dbReference>
<name>A0A835XUK4_9CHLO</name>
<dbReference type="InterPro" id="IPR015422">
    <property type="entry name" value="PyrdxlP-dep_Trfase_small"/>
</dbReference>
<dbReference type="FunFam" id="3.90.1150.10:FF:000031">
    <property type="entry name" value="Serine--glyoxylate aminotransferase"/>
    <property type="match status" value="1"/>
</dbReference>
<keyword evidence="4" id="KW-0808">Transferase</keyword>
<evidence type="ECO:0000259" key="8">
    <source>
        <dbReference type="Pfam" id="PF00266"/>
    </source>
</evidence>
<evidence type="ECO:0000313" key="10">
    <source>
        <dbReference type="Proteomes" id="UP000612055"/>
    </source>
</evidence>
<evidence type="ECO:0000256" key="5">
    <source>
        <dbReference type="ARBA" id="ARBA00022898"/>
    </source>
</evidence>